<sequence length="176" mass="19971">MDGYLRSGCYNLLCHGFVKTTSNISLGCNFTEVSTFNGDQKDFTFSIQKDQSSGNWWVQLQGISVGYYPSALFTELSRSATKVEWRGEIVNLKNKGQHTSTQMGSGHFPSEGGLKTSSYFNRVQVFDENNMIKDPENFRTKSTNPNCYNLKIDDEHYGTNGYGFYYGDLVYNDKCE</sequence>
<dbReference type="PANTHER" id="PTHR31589:SF110">
    <property type="entry name" value="PROTEIN, PUTATIVE (DUF239)-RELATED"/>
    <property type="match status" value="1"/>
</dbReference>
<accession>A0A4Y7IB31</accession>
<protein>
    <recommendedName>
        <fullName evidence="1">Neprosin PEP catalytic domain-containing protein</fullName>
    </recommendedName>
</protein>
<proteinExistence type="predicted"/>
<dbReference type="OMA" id="QSGENWW"/>
<dbReference type="Gramene" id="RZC46123">
    <property type="protein sequence ID" value="RZC46123"/>
    <property type="gene ID" value="C5167_039071"/>
</dbReference>
<dbReference type="PROSITE" id="PS52045">
    <property type="entry name" value="NEPROSIN_PEP_CD"/>
    <property type="match status" value="1"/>
</dbReference>
<dbReference type="Proteomes" id="UP000316621">
    <property type="component" value="Chromosome 1"/>
</dbReference>
<dbReference type="EMBL" id="CM010715">
    <property type="protein sequence ID" value="RZC46123.1"/>
    <property type="molecule type" value="Genomic_DNA"/>
</dbReference>
<dbReference type="InterPro" id="IPR004314">
    <property type="entry name" value="Neprosin"/>
</dbReference>
<evidence type="ECO:0000259" key="1">
    <source>
        <dbReference type="PROSITE" id="PS52045"/>
    </source>
</evidence>
<gene>
    <name evidence="2" type="ORF">C5167_039071</name>
</gene>
<reference evidence="2 3" key="1">
    <citation type="journal article" date="2018" name="Science">
        <title>The opium poppy genome and morphinan production.</title>
        <authorList>
            <person name="Guo L."/>
            <person name="Winzer T."/>
            <person name="Yang X."/>
            <person name="Li Y."/>
            <person name="Ning Z."/>
            <person name="He Z."/>
            <person name="Teodor R."/>
            <person name="Lu Y."/>
            <person name="Bowser T.A."/>
            <person name="Graham I.A."/>
            <person name="Ye K."/>
        </authorList>
    </citation>
    <scope>NUCLEOTIDE SEQUENCE [LARGE SCALE GENOMIC DNA]</scope>
    <source>
        <strain evidence="3">cv. HN1</strain>
        <tissue evidence="2">Leaves</tissue>
    </source>
</reference>
<dbReference type="InterPro" id="IPR053168">
    <property type="entry name" value="Glutamic_endopeptidase"/>
</dbReference>
<organism evidence="2 3">
    <name type="scientific">Papaver somniferum</name>
    <name type="common">Opium poppy</name>
    <dbReference type="NCBI Taxonomy" id="3469"/>
    <lineage>
        <taxon>Eukaryota</taxon>
        <taxon>Viridiplantae</taxon>
        <taxon>Streptophyta</taxon>
        <taxon>Embryophyta</taxon>
        <taxon>Tracheophyta</taxon>
        <taxon>Spermatophyta</taxon>
        <taxon>Magnoliopsida</taxon>
        <taxon>Ranunculales</taxon>
        <taxon>Papaveraceae</taxon>
        <taxon>Papaveroideae</taxon>
        <taxon>Papaver</taxon>
    </lineage>
</organism>
<name>A0A4Y7IB31_PAPSO</name>
<feature type="domain" description="Neprosin PEP catalytic" evidence="1">
    <location>
        <begin position="1"/>
        <end position="176"/>
    </location>
</feature>
<evidence type="ECO:0000313" key="3">
    <source>
        <dbReference type="Proteomes" id="UP000316621"/>
    </source>
</evidence>
<dbReference type="AlphaFoldDB" id="A0A4Y7IB31"/>
<evidence type="ECO:0000313" key="2">
    <source>
        <dbReference type="EMBL" id="RZC46123.1"/>
    </source>
</evidence>
<dbReference type="Pfam" id="PF03080">
    <property type="entry name" value="Neprosin"/>
    <property type="match status" value="1"/>
</dbReference>
<dbReference type="PANTHER" id="PTHR31589">
    <property type="entry name" value="PROTEIN, PUTATIVE (DUF239)-RELATED-RELATED"/>
    <property type="match status" value="1"/>
</dbReference>
<keyword evidence="3" id="KW-1185">Reference proteome</keyword>